<keyword evidence="6" id="KW-0498">Mitosis</keyword>
<evidence type="ECO:0000256" key="9">
    <source>
        <dbReference type="ARBA" id="ARBA00023306"/>
    </source>
</evidence>
<proteinExistence type="inferred from homology"/>
<keyword evidence="7 11" id="KW-0175">Coiled coil</keyword>
<dbReference type="InterPro" id="IPR038275">
    <property type="entry name" value="Nuf2_N_sf"/>
</dbReference>
<keyword evidence="10" id="KW-0137">Centromere</keyword>
<dbReference type="STRING" id="2163413.A0A4P6XQC5"/>
<feature type="domain" description="Kinetochore protein Nuf2 N-terminal" evidence="12">
    <location>
        <begin position="25"/>
        <end position="176"/>
    </location>
</feature>
<evidence type="ECO:0000313" key="14">
    <source>
        <dbReference type="EMBL" id="QBM87934.1"/>
    </source>
</evidence>
<feature type="coiled-coil region" evidence="11">
    <location>
        <begin position="296"/>
        <end position="452"/>
    </location>
</feature>
<evidence type="ECO:0000256" key="5">
    <source>
        <dbReference type="ARBA" id="ARBA00022618"/>
    </source>
</evidence>
<sequence length="482" mass="56002">MLRHIGGRLAPAYLAHSVRNHLISNDEFPLLDFKELSQCLQECDFDASEELVTRPSGPYMRKLFEQILDTFIGLSPDYCVATTKTLLKQSNPALLQDMELAADDSESDDTADTVGVIVFFRAVNMFLQKCGIQDFTVMDLMRPDALRTQRILSGVINFARFREEHLRECEHLARELEDAVQDIRNIEDANVDLENRIDKLSSRLREENGGGRGETLLQKLSLLLLHKYNSKLEQELIKLQKSQEIFKKEHMSYKETKARLIEKLEDQHFLLSESEHESSKIEGYASADPAIVRQVVADLKQHSQTAEEELRGLEVLVRNKTRTQQSIQIVEDELRNLIKILQEITNDLKMLENANENHTRQNDELASKRQTSEELAVHLERVKRQLQKSEEKITKLRQQALEKEHSANERFQALEHEYDLLTKDRDVKQERLDRTRKENNDIEADIHKIRLDFDLEKRNTESAVAKLNAHIRQYLDDISKIL</sequence>
<evidence type="ECO:0000259" key="13">
    <source>
        <dbReference type="Pfam" id="PF18595"/>
    </source>
</evidence>
<reference evidence="15" key="1">
    <citation type="submission" date="2019-03" db="EMBL/GenBank/DDBJ databases">
        <title>Snf2 controls pulcherriminic acid biosynthesis and connects pigmentation and antifungal activity of the yeast Metschnikowia pulcherrima.</title>
        <authorList>
            <person name="Gore-Lloyd D."/>
            <person name="Sumann I."/>
            <person name="Brachmann A.O."/>
            <person name="Schneeberger K."/>
            <person name="Ortiz-Merino R.A."/>
            <person name="Moreno-Beltran M."/>
            <person name="Schlaefli M."/>
            <person name="Kirner P."/>
            <person name="Santos Kron A."/>
            <person name="Wolfe K.H."/>
            <person name="Piel J."/>
            <person name="Ahrens C.H."/>
            <person name="Henk D."/>
            <person name="Freimoser F.M."/>
        </authorList>
    </citation>
    <scope>NUCLEOTIDE SEQUENCE [LARGE SCALE GENOMIC DNA]</scope>
    <source>
        <strain evidence="15">APC 1.2</strain>
    </source>
</reference>
<evidence type="ECO:0000256" key="10">
    <source>
        <dbReference type="ARBA" id="ARBA00023328"/>
    </source>
</evidence>
<evidence type="ECO:0000256" key="6">
    <source>
        <dbReference type="ARBA" id="ARBA00022776"/>
    </source>
</evidence>
<feature type="coiled-coil region" evidence="11">
    <location>
        <begin position="162"/>
        <end position="203"/>
    </location>
</feature>
<protein>
    <submittedName>
        <fullName evidence="14">Kinetochore protein Nuf2</fullName>
    </submittedName>
</protein>
<evidence type="ECO:0000259" key="12">
    <source>
        <dbReference type="Pfam" id="PF03800"/>
    </source>
</evidence>
<dbReference type="InterPro" id="IPR041112">
    <property type="entry name" value="Nuf2_DHR10-like"/>
</dbReference>
<comment type="similarity">
    <text evidence="3">Belongs to the NUF2 family.</text>
</comment>
<comment type="subcellular location">
    <subcellularLocation>
        <location evidence="2">Chromosome</location>
        <location evidence="2">Centromere</location>
    </subcellularLocation>
    <subcellularLocation>
        <location evidence="1">Nucleus</location>
    </subcellularLocation>
</comment>
<dbReference type="GO" id="GO:0005634">
    <property type="term" value="C:nucleus"/>
    <property type="evidence" value="ECO:0007669"/>
    <property type="project" value="UniProtKB-SubCell"/>
</dbReference>
<keyword evidence="15" id="KW-1185">Reference proteome</keyword>
<dbReference type="InterPro" id="IPR005549">
    <property type="entry name" value="Kinetochore_Nuf2_N"/>
</dbReference>
<evidence type="ECO:0000256" key="8">
    <source>
        <dbReference type="ARBA" id="ARBA00023242"/>
    </source>
</evidence>
<accession>A0A4P6XQC5</accession>
<evidence type="ECO:0000256" key="3">
    <source>
        <dbReference type="ARBA" id="ARBA00005498"/>
    </source>
</evidence>
<evidence type="ECO:0000256" key="1">
    <source>
        <dbReference type="ARBA" id="ARBA00004123"/>
    </source>
</evidence>
<dbReference type="AlphaFoldDB" id="A0A4P6XQC5"/>
<dbReference type="Gene3D" id="1.10.418.60">
    <property type="entry name" value="Ncd80 complex, Nuf2 subunit"/>
    <property type="match status" value="1"/>
</dbReference>
<dbReference type="Pfam" id="PF03800">
    <property type="entry name" value="Nuf2"/>
    <property type="match status" value="1"/>
</dbReference>
<evidence type="ECO:0000256" key="11">
    <source>
        <dbReference type="SAM" id="Coils"/>
    </source>
</evidence>
<dbReference type="EMBL" id="CP034457">
    <property type="protein sequence ID" value="QBM87934.1"/>
    <property type="molecule type" value="Genomic_DNA"/>
</dbReference>
<gene>
    <name evidence="14" type="primary">MPUL0B11480</name>
    <name evidence="14" type="ORF">METSCH_B11480</name>
</gene>
<evidence type="ECO:0000256" key="7">
    <source>
        <dbReference type="ARBA" id="ARBA00023054"/>
    </source>
</evidence>
<evidence type="ECO:0000256" key="2">
    <source>
        <dbReference type="ARBA" id="ARBA00004584"/>
    </source>
</evidence>
<organism evidence="14 15">
    <name type="scientific">Metschnikowia aff. pulcherrima</name>
    <dbReference type="NCBI Taxonomy" id="2163413"/>
    <lineage>
        <taxon>Eukaryota</taxon>
        <taxon>Fungi</taxon>
        <taxon>Dikarya</taxon>
        <taxon>Ascomycota</taxon>
        <taxon>Saccharomycotina</taxon>
        <taxon>Pichiomycetes</taxon>
        <taxon>Metschnikowiaceae</taxon>
        <taxon>Metschnikowia</taxon>
    </lineage>
</organism>
<keyword evidence="5" id="KW-0132">Cell division</keyword>
<name>A0A4P6XQC5_9ASCO</name>
<dbReference type="Pfam" id="PF18595">
    <property type="entry name" value="Nuf2_DHR10-like"/>
    <property type="match status" value="1"/>
</dbReference>
<keyword evidence="4" id="KW-0158">Chromosome</keyword>
<keyword evidence="8" id="KW-0539">Nucleus</keyword>
<dbReference type="GO" id="GO:0031262">
    <property type="term" value="C:Ndc80 complex"/>
    <property type="evidence" value="ECO:0007669"/>
    <property type="project" value="InterPro"/>
</dbReference>
<dbReference type="GO" id="GO:0051301">
    <property type="term" value="P:cell division"/>
    <property type="evidence" value="ECO:0007669"/>
    <property type="project" value="UniProtKB-KW"/>
</dbReference>
<evidence type="ECO:0000256" key="4">
    <source>
        <dbReference type="ARBA" id="ARBA00022454"/>
    </source>
</evidence>
<keyword evidence="9" id="KW-0131">Cell cycle</keyword>
<dbReference type="Proteomes" id="UP000292447">
    <property type="component" value="Chromosome II"/>
</dbReference>
<evidence type="ECO:0000313" key="15">
    <source>
        <dbReference type="Proteomes" id="UP000292447"/>
    </source>
</evidence>
<feature type="domain" description="Nuf2 DHR10-like" evidence="13">
    <location>
        <begin position="304"/>
        <end position="415"/>
    </location>
</feature>